<accession>A0A2N8KI34</accession>
<dbReference type="InterPro" id="IPR035906">
    <property type="entry name" value="MetI-like_sf"/>
</dbReference>
<organism evidence="10 11">
    <name type="scientific">Achromobacter pulmonis</name>
    <dbReference type="NCBI Taxonomy" id="1389932"/>
    <lineage>
        <taxon>Bacteria</taxon>
        <taxon>Pseudomonadati</taxon>
        <taxon>Pseudomonadota</taxon>
        <taxon>Betaproteobacteria</taxon>
        <taxon>Burkholderiales</taxon>
        <taxon>Alcaligenaceae</taxon>
        <taxon>Achromobacter</taxon>
    </lineage>
</organism>
<dbReference type="InterPro" id="IPR010065">
    <property type="entry name" value="AA_ABC_transptr_permease_3TM"/>
</dbReference>
<dbReference type="GO" id="GO:0022857">
    <property type="term" value="F:transmembrane transporter activity"/>
    <property type="evidence" value="ECO:0007669"/>
    <property type="project" value="InterPro"/>
</dbReference>
<gene>
    <name evidence="10" type="ORF">C1I89_11335</name>
</gene>
<dbReference type="PANTHER" id="PTHR30614:SF42">
    <property type="entry name" value="GLUTAMATE_ASPARTATE IMPORT PERMEASE PROTEIN GLTJ"/>
    <property type="match status" value="1"/>
</dbReference>
<protein>
    <submittedName>
        <fullName evidence="10">Glutamate ABC transporter permease</fullName>
    </submittedName>
</protein>
<dbReference type="AlphaFoldDB" id="A0A2N8KI34"/>
<feature type="transmembrane region" description="Helical" evidence="8">
    <location>
        <begin position="31"/>
        <end position="53"/>
    </location>
</feature>
<evidence type="ECO:0000256" key="3">
    <source>
        <dbReference type="ARBA" id="ARBA00022448"/>
    </source>
</evidence>
<dbReference type="InterPro" id="IPR043429">
    <property type="entry name" value="ArtM/GltK/GlnP/TcyL/YhdX-like"/>
</dbReference>
<evidence type="ECO:0000256" key="5">
    <source>
        <dbReference type="ARBA" id="ARBA00022692"/>
    </source>
</evidence>
<dbReference type="SUPFAM" id="SSF161098">
    <property type="entry name" value="MetI-like"/>
    <property type="match status" value="1"/>
</dbReference>
<evidence type="ECO:0000256" key="2">
    <source>
        <dbReference type="ARBA" id="ARBA00010072"/>
    </source>
</evidence>
<name>A0A2N8KI34_9BURK</name>
<dbReference type="Pfam" id="PF00528">
    <property type="entry name" value="BPD_transp_1"/>
    <property type="match status" value="1"/>
</dbReference>
<keyword evidence="7 8" id="KW-0472">Membrane</keyword>
<dbReference type="PROSITE" id="PS50928">
    <property type="entry name" value="ABC_TM1"/>
    <property type="match status" value="1"/>
</dbReference>
<comment type="similarity">
    <text evidence="2">Belongs to the binding-protein-dependent transport system permease family. HisMQ subfamily.</text>
</comment>
<dbReference type="EMBL" id="POQS01000003">
    <property type="protein sequence ID" value="PND33096.1"/>
    <property type="molecule type" value="Genomic_DNA"/>
</dbReference>
<feature type="transmembrane region" description="Helical" evidence="8">
    <location>
        <begin position="203"/>
        <end position="227"/>
    </location>
</feature>
<dbReference type="Proteomes" id="UP000235994">
    <property type="component" value="Unassembled WGS sequence"/>
</dbReference>
<keyword evidence="6 8" id="KW-1133">Transmembrane helix</keyword>
<dbReference type="RefSeq" id="WP_102772884.1">
    <property type="nucleotide sequence ID" value="NZ_POQS01000003.1"/>
</dbReference>
<feature type="transmembrane region" description="Helical" evidence="8">
    <location>
        <begin position="65"/>
        <end position="87"/>
    </location>
</feature>
<dbReference type="Gene3D" id="1.10.3720.10">
    <property type="entry name" value="MetI-like"/>
    <property type="match status" value="1"/>
</dbReference>
<evidence type="ECO:0000256" key="7">
    <source>
        <dbReference type="ARBA" id="ARBA00023136"/>
    </source>
</evidence>
<feature type="domain" description="ABC transmembrane type-1" evidence="9">
    <location>
        <begin position="29"/>
        <end position="229"/>
    </location>
</feature>
<dbReference type="GO" id="GO:0043190">
    <property type="term" value="C:ATP-binding cassette (ABC) transporter complex"/>
    <property type="evidence" value="ECO:0007669"/>
    <property type="project" value="InterPro"/>
</dbReference>
<reference evidence="10 11" key="1">
    <citation type="submission" date="2018-01" db="EMBL/GenBank/DDBJ databases">
        <title>The draft genome of an aniline degradation strain ANB-1.</title>
        <authorList>
            <person name="Zhang L."/>
            <person name="Jiang J."/>
        </authorList>
    </citation>
    <scope>NUCLEOTIDE SEQUENCE [LARGE SCALE GENOMIC DNA]</scope>
    <source>
        <strain evidence="10 11">ANB-1</strain>
    </source>
</reference>
<dbReference type="CDD" id="cd06261">
    <property type="entry name" value="TM_PBP2"/>
    <property type="match status" value="1"/>
</dbReference>
<evidence type="ECO:0000256" key="6">
    <source>
        <dbReference type="ARBA" id="ARBA00022989"/>
    </source>
</evidence>
<comment type="subcellular location">
    <subcellularLocation>
        <location evidence="1">Cell inner membrane</location>
        <topology evidence="1">Multi-pass membrane protein</topology>
    </subcellularLocation>
    <subcellularLocation>
        <location evidence="8">Cell membrane</location>
        <topology evidence="8">Multi-pass membrane protein</topology>
    </subcellularLocation>
</comment>
<evidence type="ECO:0000256" key="8">
    <source>
        <dbReference type="RuleBase" id="RU363032"/>
    </source>
</evidence>
<evidence type="ECO:0000256" key="1">
    <source>
        <dbReference type="ARBA" id="ARBA00004429"/>
    </source>
</evidence>
<dbReference type="InterPro" id="IPR000515">
    <property type="entry name" value="MetI-like"/>
</dbReference>
<comment type="caution">
    <text evidence="10">The sequence shown here is derived from an EMBL/GenBank/DDBJ whole genome shotgun (WGS) entry which is preliminary data.</text>
</comment>
<proteinExistence type="inferred from homology"/>
<keyword evidence="5 8" id="KW-0812">Transmembrane</keyword>
<evidence type="ECO:0000313" key="11">
    <source>
        <dbReference type="Proteomes" id="UP000235994"/>
    </source>
</evidence>
<dbReference type="PANTHER" id="PTHR30614">
    <property type="entry name" value="MEMBRANE COMPONENT OF AMINO ACID ABC TRANSPORTER"/>
    <property type="match status" value="1"/>
</dbReference>
<keyword evidence="3 8" id="KW-0813">Transport</keyword>
<sequence length="249" mass="27574">MKYDWSWDVFLDTAPDGVHTFLETLLMGVGWTLALALIAWVFALLLGSCLGVMRTQRSRPMNALGAAYVELFRNVPLLVQMFLWYFVLPELLPLDWGLAMKRMPQPWGQFVPATLCLACYGAARVAEQLRAGIQSLPRGQLQAATALGLTEAQAYRYVILPEAFRIVLPPLTSEFMGIIKYSSVALTIGLLELTGQARTMAEFSFHIFEAFSAATVIYLLINGIVVLGMRWLERRTSVPGLIGAAGKGR</sequence>
<keyword evidence="4" id="KW-1003">Cell membrane</keyword>
<evidence type="ECO:0000256" key="4">
    <source>
        <dbReference type="ARBA" id="ARBA00022475"/>
    </source>
</evidence>
<dbReference type="GO" id="GO:0006865">
    <property type="term" value="P:amino acid transport"/>
    <property type="evidence" value="ECO:0007669"/>
    <property type="project" value="TreeGrafter"/>
</dbReference>
<evidence type="ECO:0000313" key="10">
    <source>
        <dbReference type="EMBL" id="PND33096.1"/>
    </source>
</evidence>
<evidence type="ECO:0000259" key="9">
    <source>
        <dbReference type="PROSITE" id="PS50928"/>
    </source>
</evidence>
<dbReference type="NCBIfam" id="TIGR01726">
    <property type="entry name" value="HEQRo_perm_3TM"/>
    <property type="match status" value="1"/>
</dbReference>
<keyword evidence="11" id="KW-1185">Reference proteome</keyword>